<dbReference type="Bgee" id="ENSNBRG00000018710">
    <property type="expression patterns" value="Expressed in testis"/>
</dbReference>
<keyword evidence="1" id="KW-0472">Membrane</keyword>
<dbReference type="GO" id="GO:0060294">
    <property type="term" value="P:cilium movement involved in cell motility"/>
    <property type="evidence" value="ECO:0007669"/>
    <property type="project" value="InterPro"/>
</dbReference>
<keyword evidence="1" id="KW-0812">Transmembrane</keyword>
<dbReference type="GO" id="GO:0035082">
    <property type="term" value="P:axoneme assembly"/>
    <property type="evidence" value="ECO:0007669"/>
    <property type="project" value="InterPro"/>
</dbReference>
<reference evidence="2" key="2">
    <citation type="submission" date="2025-09" db="UniProtKB">
        <authorList>
            <consortium name="Ensembl"/>
        </authorList>
    </citation>
    <scope>IDENTIFICATION</scope>
</reference>
<dbReference type="Pfam" id="PF25439">
    <property type="entry name" value="TPR_CFAP46_N"/>
    <property type="match status" value="1"/>
</dbReference>
<sequence>MELICRAKNKCAPPHTLGPFAIVFNNASYRENSRLHDLTADEAEFLFLFLSLLCAALSLCFQLGCLEISTACLKMYFEGNPPANQFLCRAYLCQGQLKSPPATGSVEDFEEAVVYFLKAIEISKQEPRLHFMVFNASVLYFQTVQPLLQPGRSLHLVPSLRQVVQSLQEVADHDHSWRAELMMHLIKCLVDSKKVEDATSFAKVTEEFIKSHTPKLYPGLFTLLVNTACCFHGSFWSLIHSVITKYILNIYFLGGYFLSRY</sequence>
<feature type="transmembrane region" description="Helical" evidence="1">
    <location>
        <begin position="242"/>
        <end position="259"/>
    </location>
</feature>
<dbReference type="PANTHER" id="PTHR15977:SF15">
    <property type="entry name" value="CILIA- AND FLAGELLA-ASSOCIATED PROTEIN 46"/>
    <property type="match status" value="1"/>
</dbReference>
<dbReference type="PANTHER" id="PTHR15977">
    <property type="entry name" value="CILIA- AND FLAGELLA-ASSOCIATED PROTEIN 46"/>
    <property type="match status" value="1"/>
</dbReference>
<keyword evidence="3" id="KW-1185">Reference proteome</keyword>
<organism evidence="2 3">
    <name type="scientific">Neolamprologus brichardi</name>
    <name type="common">Fairy cichlid</name>
    <name type="synonym">Lamprologus brichardi</name>
    <dbReference type="NCBI Taxonomy" id="32507"/>
    <lineage>
        <taxon>Eukaryota</taxon>
        <taxon>Metazoa</taxon>
        <taxon>Chordata</taxon>
        <taxon>Craniata</taxon>
        <taxon>Vertebrata</taxon>
        <taxon>Euteleostomi</taxon>
        <taxon>Actinopterygii</taxon>
        <taxon>Neopterygii</taxon>
        <taxon>Teleostei</taxon>
        <taxon>Neoteleostei</taxon>
        <taxon>Acanthomorphata</taxon>
        <taxon>Ovalentaria</taxon>
        <taxon>Cichlomorphae</taxon>
        <taxon>Cichliformes</taxon>
        <taxon>Cichlidae</taxon>
        <taxon>African cichlids</taxon>
        <taxon>Pseudocrenilabrinae</taxon>
        <taxon>Lamprologini</taxon>
        <taxon>Neolamprologus</taxon>
    </lineage>
</organism>
<reference evidence="2" key="1">
    <citation type="submission" date="2025-08" db="UniProtKB">
        <authorList>
            <consortium name="Ensembl"/>
        </authorList>
    </citation>
    <scope>IDENTIFICATION</scope>
</reference>
<keyword evidence="1" id="KW-1133">Transmembrane helix</keyword>
<name>A0A3Q4HU78_NEOBR</name>
<proteinExistence type="predicted"/>
<accession>A0A3Q4HU78</accession>
<evidence type="ECO:0000313" key="2">
    <source>
        <dbReference type="Ensembl" id="ENSNBRP00000024558.1"/>
    </source>
</evidence>
<evidence type="ECO:0000313" key="3">
    <source>
        <dbReference type="Proteomes" id="UP000261580"/>
    </source>
</evidence>
<dbReference type="Proteomes" id="UP000261580">
    <property type="component" value="Unassembled WGS sequence"/>
</dbReference>
<protein>
    <submittedName>
        <fullName evidence="2">Uncharacterized protein</fullName>
    </submittedName>
</protein>
<feature type="transmembrane region" description="Helical" evidence="1">
    <location>
        <begin position="45"/>
        <end position="66"/>
    </location>
</feature>
<dbReference type="AlphaFoldDB" id="A0A3Q4HU78"/>
<dbReference type="GeneTree" id="ENSGT00570000079216"/>
<dbReference type="InterPro" id="IPR039586">
    <property type="entry name" value="CFAP46"/>
</dbReference>
<dbReference type="Ensembl" id="ENSNBRT00000025205.1">
    <property type="protein sequence ID" value="ENSNBRP00000024558.1"/>
    <property type="gene ID" value="ENSNBRG00000018710.1"/>
</dbReference>
<evidence type="ECO:0000256" key="1">
    <source>
        <dbReference type="SAM" id="Phobius"/>
    </source>
</evidence>
<dbReference type="InterPro" id="IPR057466">
    <property type="entry name" value="CFAP46_TPR"/>
</dbReference>